<proteinExistence type="predicted"/>
<dbReference type="AlphaFoldDB" id="A0A3D9URQ1"/>
<evidence type="ECO:0000256" key="1">
    <source>
        <dbReference type="SAM" id="SignalP"/>
    </source>
</evidence>
<sequence>MKLSPVRFCSAVACTAALALSGGVAAPAARAAATPGEYVPLPSPTRVFDTRFPSLAAGEARPMRPDESRIVDVVSRLRTASGATVAPDQVSAVMVTTTVANTSAAGYVTTQQKNTGRSPAVSTVNFPAGNHQLANTTIVPVAADGTLDVTEGAGSSNVILDVIGWFTSGATLPADVVASQVDITDPARFYDSRFNGDGPLGGDRTRTIRFETPFSDADINTALVQMTAASPTGNGYLQAWDGRTTTPPPTSVLNFRRGENIASFVAVPVRKVAAGVFEFTVRATGGPTHIVIDSVGDAGRFTAATYRPITPWRFLDTRRTSALKARSTLSIAVPAAANARTANTWTMVGNATMIAGSSSGYSLFWSGGLPRPIASTTNTMAGQNRASGAAVVLGYDPTTAQNKLLGVHNGSGAAAHVLFDISGRFEASPAAGAAMAKRAWRYVGSR</sequence>
<evidence type="ECO:0000313" key="2">
    <source>
        <dbReference type="EMBL" id="REF32142.1"/>
    </source>
</evidence>
<keyword evidence="3" id="KW-1185">Reference proteome</keyword>
<protein>
    <submittedName>
        <fullName evidence="2">Uncharacterized protein</fullName>
    </submittedName>
</protein>
<feature type="chain" id="PRO_5039113131" evidence="1">
    <location>
        <begin position="26"/>
        <end position="446"/>
    </location>
</feature>
<name>A0A3D9URQ1_9MICO</name>
<feature type="signal peptide" evidence="1">
    <location>
        <begin position="1"/>
        <end position="25"/>
    </location>
</feature>
<organism evidence="2 3">
    <name type="scientific">Calidifontibacter indicus</name>
    <dbReference type="NCBI Taxonomy" id="419650"/>
    <lineage>
        <taxon>Bacteria</taxon>
        <taxon>Bacillati</taxon>
        <taxon>Actinomycetota</taxon>
        <taxon>Actinomycetes</taxon>
        <taxon>Micrococcales</taxon>
        <taxon>Dermacoccaceae</taxon>
        <taxon>Calidifontibacter</taxon>
    </lineage>
</organism>
<dbReference type="Proteomes" id="UP000256253">
    <property type="component" value="Unassembled WGS sequence"/>
</dbReference>
<evidence type="ECO:0000313" key="3">
    <source>
        <dbReference type="Proteomes" id="UP000256253"/>
    </source>
</evidence>
<dbReference type="OrthoDB" id="9790784at2"/>
<keyword evidence="1" id="KW-0732">Signal</keyword>
<reference evidence="2 3" key="1">
    <citation type="submission" date="2018-08" db="EMBL/GenBank/DDBJ databases">
        <title>Sequencing the genomes of 1000 actinobacteria strains.</title>
        <authorList>
            <person name="Klenk H.-P."/>
        </authorList>
    </citation>
    <scope>NUCLEOTIDE SEQUENCE [LARGE SCALE GENOMIC DNA]</scope>
    <source>
        <strain evidence="2 3">DSM 22967</strain>
    </source>
</reference>
<dbReference type="RefSeq" id="WP_115923889.1">
    <property type="nucleotide sequence ID" value="NZ_QTUA01000001.1"/>
</dbReference>
<accession>A0A3D9URQ1</accession>
<comment type="caution">
    <text evidence="2">The sequence shown here is derived from an EMBL/GenBank/DDBJ whole genome shotgun (WGS) entry which is preliminary data.</text>
</comment>
<dbReference type="EMBL" id="QTUA01000001">
    <property type="protein sequence ID" value="REF32142.1"/>
    <property type="molecule type" value="Genomic_DNA"/>
</dbReference>
<gene>
    <name evidence="2" type="ORF">DFJ65_3239</name>
</gene>